<feature type="transmembrane region" description="Helical" evidence="1">
    <location>
        <begin position="234"/>
        <end position="252"/>
    </location>
</feature>
<feature type="transmembrane region" description="Helical" evidence="1">
    <location>
        <begin position="137"/>
        <end position="157"/>
    </location>
</feature>
<feature type="transmembrane region" description="Helical" evidence="1">
    <location>
        <begin position="264"/>
        <end position="285"/>
    </location>
</feature>
<keyword evidence="1" id="KW-0472">Membrane</keyword>
<feature type="transmembrane region" description="Helical" evidence="1">
    <location>
        <begin position="21"/>
        <end position="45"/>
    </location>
</feature>
<dbReference type="RefSeq" id="WP_012535778.1">
    <property type="nucleotide sequence ID" value="NZ_AP025160.1"/>
</dbReference>
<evidence type="ECO:0000256" key="1">
    <source>
        <dbReference type="SAM" id="Phobius"/>
    </source>
</evidence>
<dbReference type="GeneID" id="65279479"/>
<proteinExistence type="predicted"/>
<accession>A0A2W1K1R1</accession>
<protein>
    <recommendedName>
        <fullName evidence="4">O-antigen ligase domain-containing protein</fullName>
    </recommendedName>
</protein>
<dbReference type="Proteomes" id="UP000248886">
    <property type="component" value="Unassembled WGS sequence"/>
</dbReference>
<comment type="caution">
    <text evidence="2">The sequence shown here is derived from an EMBL/GenBank/DDBJ whole genome shotgun (WGS) entry which is preliminary data.</text>
</comment>
<dbReference type="AlphaFoldDB" id="A0A2W1K1R1"/>
<keyword evidence="1" id="KW-0812">Transmembrane</keyword>
<feature type="transmembrane region" description="Helical" evidence="1">
    <location>
        <begin position="383"/>
        <end position="399"/>
    </location>
</feature>
<dbReference type="OMA" id="SIMIAFY"/>
<name>A0A2W1K1R1_ACIFR</name>
<feature type="transmembrane region" description="Helical" evidence="1">
    <location>
        <begin position="57"/>
        <end position="75"/>
    </location>
</feature>
<reference evidence="2 3" key="1">
    <citation type="submission" date="2018-06" db="EMBL/GenBank/DDBJ databases">
        <title>Draft sequence of Acidithiobacillus ferrooxidans CCM 4253.</title>
        <authorList>
            <person name="Moya-Beltran A."/>
            <person name="Castro M."/>
            <person name="Covarrubias P.C."/>
            <person name="Issotta F."/>
            <person name="Janiczek O."/>
            <person name="Mandl M."/>
            <person name="Kucera J."/>
            <person name="Quatrini R."/>
        </authorList>
    </citation>
    <scope>NUCLEOTIDE SEQUENCE [LARGE SCALE GENOMIC DNA]</scope>
    <source>
        <strain evidence="2 3">CCM 4253</strain>
    </source>
</reference>
<evidence type="ECO:0000313" key="2">
    <source>
        <dbReference type="EMBL" id="PZD80433.1"/>
    </source>
</evidence>
<organism evidence="2 3">
    <name type="scientific">Acidithiobacillus ferrooxidans</name>
    <name type="common">Thiobacillus ferrooxidans</name>
    <dbReference type="NCBI Taxonomy" id="920"/>
    <lineage>
        <taxon>Bacteria</taxon>
        <taxon>Pseudomonadati</taxon>
        <taxon>Pseudomonadota</taxon>
        <taxon>Acidithiobacillia</taxon>
        <taxon>Acidithiobacillales</taxon>
        <taxon>Acidithiobacillaceae</taxon>
        <taxon>Acidithiobacillus</taxon>
    </lineage>
</organism>
<keyword evidence="1" id="KW-1133">Transmembrane helix</keyword>
<dbReference type="EMBL" id="QKQP01000006">
    <property type="protein sequence ID" value="PZD80433.1"/>
    <property type="molecule type" value="Genomic_DNA"/>
</dbReference>
<evidence type="ECO:0000313" key="3">
    <source>
        <dbReference type="Proteomes" id="UP000248886"/>
    </source>
</evidence>
<feature type="transmembrane region" description="Helical" evidence="1">
    <location>
        <begin position="349"/>
        <end position="371"/>
    </location>
</feature>
<feature type="transmembrane region" description="Helical" evidence="1">
    <location>
        <begin position="204"/>
        <end position="222"/>
    </location>
</feature>
<gene>
    <name evidence="2" type="ORF">DN052_13140</name>
</gene>
<sequence length="426" mass="47672">MDDILAHEAIPNYFGRRMRGMLSMSTMVLWTTTLFLLSLVCYGPFRYYMAKFGLAEFVYIPKILLFIMIPFMISYIGRASKALIIGGAIVTLFAGWGMVELPSLDQSLFGVWVIIPLLYGLLSAHYFFNNTNAYKKIFVILFIIALSGVLINVFVQYPWVGASFKIGGEEVQISRRWWAFGISRIGGFSGASFDAAIQIMFFSVWLMFVINSNAIKVLVWIASGVGVTLTTTKGVLGAYLILTTFFISGKVFGHKLLWRQIWVLLLLANLSLLVFLPLSTVIIHYNPTFHGYFDRFIFASFGDRLNYTWPASFGLLHHDVGWLFGRGIGGIGTPQTYFEPSNALPADNLYVYLAVDLGPILAAVILIAICLKAARSFLRTNDASLMFSILVFLIAYGMVVNIVEAPILSLFFGVVIGRLFQKDREV</sequence>
<feature type="transmembrane region" description="Helical" evidence="1">
    <location>
        <begin position="177"/>
        <end position="197"/>
    </location>
</feature>
<feature type="transmembrane region" description="Helical" evidence="1">
    <location>
        <begin position="82"/>
        <end position="99"/>
    </location>
</feature>
<dbReference type="OrthoDB" id="6801209at2"/>
<feature type="transmembrane region" description="Helical" evidence="1">
    <location>
        <begin position="111"/>
        <end position="128"/>
    </location>
</feature>
<evidence type="ECO:0008006" key="4">
    <source>
        <dbReference type="Google" id="ProtNLM"/>
    </source>
</evidence>